<proteinExistence type="predicted"/>
<protein>
    <recommendedName>
        <fullName evidence="4">Aspartyl protease</fullName>
    </recommendedName>
</protein>
<evidence type="ECO:0000256" key="1">
    <source>
        <dbReference type="SAM" id="SignalP"/>
    </source>
</evidence>
<evidence type="ECO:0000313" key="2">
    <source>
        <dbReference type="EMBL" id="MXV51919.1"/>
    </source>
</evidence>
<organism evidence="2 3">
    <name type="scientific">Hufsiella arboris</name>
    <dbReference type="NCBI Taxonomy" id="2695275"/>
    <lineage>
        <taxon>Bacteria</taxon>
        <taxon>Pseudomonadati</taxon>
        <taxon>Bacteroidota</taxon>
        <taxon>Sphingobacteriia</taxon>
        <taxon>Sphingobacteriales</taxon>
        <taxon>Sphingobacteriaceae</taxon>
        <taxon>Hufsiella</taxon>
    </lineage>
</organism>
<dbReference type="Proteomes" id="UP000466586">
    <property type="component" value="Unassembled WGS sequence"/>
</dbReference>
<accession>A0A7K1YCU4</accession>
<gene>
    <name evidence="2" type="ORF">GS399_13120</name>
</gene>
<evidence type="ECO:0000313" key="3">
    <source>
        <dbReference type="Proteomes" id="UP000466586"/>
    </source>
</evidence>
<dbReference type="AlphaFoldDB" id="A0A7K1YCU4"/>
<reference evidence="2 3" key="1">
    <citation type="submission" date="2019-11" db="EMBL/GenBank/DDBJ databases">
        <title>Pedobacter sp. HMF7647 Genome sequencing and assembly.</title>
        <authorList>
            <person name="Kang H."/>
            <person name="Kim H."/>
            <person name="Joh K."/>
        </authorList>
    </citation>
    <scope>NUCLEOTIDE SEQUENCE [LARGE SCALE GENOMIC DNA]</scope>
    <source>
        <strain evidence="2 3">HMF7647</strain>
    </source>
</reference>
<dbReference type="Pfam" id="PF13650">
    <property type="entry name" value="Asp_protease_2"/>
    <property type="match status" value="1"/>
</dbReference>
<keyword evidence="3" id="KW-1185">Reference proteome</keyword>
<keyword evidence="1" id="KW-0732">Signal</keyword>
<evidence type="ECO:0008006" key="4">
    <source>
        <dbReference type="Google" id="ProtNLM"/>
    </source>
</evidence>
<feature type="signal peptide" evidence="1">
    <location>
        <begin position="1"/>
        <end position="22"/>
    </location>
</feature>
<dbReference type="InterPro" id="IPR021109">
    <property type="entry name" value="Peptidase_aspartic_dom_sf"/>
</dbReference>
<dbReference type="RefSeq" id="WP_160845105.1">
    <property type="nucleotide sequence ID" value="NZ_WVHT01000006.1"/>
</dbReference>
<comment type="caution">
    <text evidence="2">The sequence shown here is derived from an EMBL/GenBank/DDBJ whole genome shotgun (WGS) entry which is preliminary data.</text>
</comment>
<dbReference type="SUPFAM" id="SSF50630">
    <property type="entry name" value="Acid proteases"/>
    <property type="match status" value="1"/>
</dbReference>
<sequence length="286" mass="31999">MSLKIKHTLTLLILFIGFSASSQVSSVPFTLMESGHIIIKAKVDGVEGKFIFDTGAGLNLFFDKFAKRLKAQQTNNYFTAHRATGESLTVPLYHSESLAIGTLNFSNQLYTTYNIDAGDIDGLISLQPFQNTPVTIDFESKIISFNNKPEVGKSKFIDIQIADYAGKSLDIFTNVKLNDQVTIQVLLDSGAGKSSFWFNSRLMDMLKLDKNSFEVLKKKDEFDATKTRLFYTGKINTLRTENNSASIDNPKSIFVENLIYEGKTGIDWLGKKITISLPDKKIFLID</sequence>
<feature type="chain" id="PRO_5029563444" description="Aspartyl protease" evidence="1">
    <location>
        <begin position="23"/>
        <end position="286"/>
    </location>
</feature>
<dbReference type="Gene3D" id="2.40.70.10">
    <property type="entry name" value="Acid Proteases"/>
    <property type="match status" value="1"/>
</dbReference>
<dbReference type="EMBL" id="WVHT01000006">
    <property type="protein sequence ID" value="MXV51919.1"/>
    <property type="molecule type" value="Genomic_DNA"/>
</dbReference>
<name>A0A7K1YCU4_9SPHI</name>